<evidence type="ECO:0000259" key="2">
    <source>
        <dbReference type="PROSITE" id="PS51462"/>
    </source>
</evidence>
<organism evidence="3 4">
    <name type="scientific">Nakamurella flava</name>
    <dbReference type="NCBI Taxonomy" id="2576308"/>
    <lineage>
        <taxon>Bacteria</taxon>
        <taxon>Bacillati</taxon>
        <taxon>Actinomycetota</taxon>
        <taxon>Actinomycetes</taxon>
        <taxon>Nakamurellales</taxon>
        <taxon>Nakamurellaceae</taxon>
        <taxon>Nakamurella</taxon>
    </lineage>
</organism>
<proteinExistence type="predicted"/>
<dbReference type="PANTHER" id="PTHR21340">
    <property type="entry name" value="DIADENOSINE 5,5-P1,P4-TETRAPHOSPHATE PYROPHOSPHOHYDROLASE MUTT"/>
    <property type="match status" value="1"/>
</dbReference>
<evidence type="ECO:0000256" key="1">
    <source>
        <dbReference type="SAM" id="MobiDB-lite"/>
    </source>
</evidence>
<dbReference type="GO" id="GO:0006167">
    <property type="term" value="P:AMP biosynthetic process"/>
    <property type="evidence" value="ECO:0007669"/>
    <property type="project" value="TreeGrafter"/>
</dbReference>
<accession>A0A4U6QB61</accession>
<feature type="region of interest" description="Disordered" evidence="1">
    <location>
        <begin position="1"/>
        <end position="26"/>
    </location>
</feature>
<protein>
    <submittedName>
        <fullName evidence="3">NUDIX domain-containing protein</fullName>
    </submittedName>
</protein>
<dbReference type="OrthoDB" id="954553at2"/>
<evidence type="ECO:0000313" key="4">
    <source>
        <dbReference type="Proteomes" id="UP000306985"/>
    </source>
</evidence>
<dbReference type="SUPFAM" id="SSF55811">
    <property type="entry name" value="Nudix"/>
    <property type="match status" value="1"/>
</dbReference>
<gene>
    <name evidence="3" type="ORF">FDO65_19150</name>
</gene>
<dbReference type="PROSITE" id="PS51462">
    <property type="entry name" value="NUDIX"/>
    <property type="match status" value="1"/>
</dbReference>
<keyword evidence="4" id="KW-1185">Reference proteome</keyword>
<dbReference type="InterPro" id="IPR015797">
    <property type="entry name" value="NUDIX_hydrolase-like_dom_sf"/>
</dbReference>
<sequence length="138" mass="15357">MGGPFWMRKDDHAWSIPKGEYDPDEEDPAAVAIREFTEEMGSPPPGTADDDLDLGVVQQRGGRKTVRVWARRGDFDPTTATSNTFDLQWPPGSGKTKAFPEVDRVEWMTIEQARPRVVAAQAEFLDRLVAALDSPATR</sequence>
<dbReference type="Pfam" id="PF00293">
    <property type="entry name" value="NUDIX"/>
    <property type="match status" value="1"/>
</dbReference>
<dbReference type="PANTHER" id="PTHR21340:SF7">
    <property type="entry name" value="NUDIX HYDROLASE DOMAIN-CONTAINING PROTEIN"/>
    <property type="match status" value="1"/>
</dbReference>
<dbReference type="Proteomes" id="UP000306985">
    <property type="component" value="Unassembled WGS sequence"/>
</dbReference>
<dbReference type="AlphaFoldDB" id="A0A4U6QB61"/>
<name>A0A4U6QB61_9ACTN</name>
<evidence type="ECO:0000313" key="3">
    <source>
        <dbReference type="EMBL" id="TKV57152.1"/>
    </source>
</evidence>
<dbReference type="InterPro" id="IPR000086">
    <property type="entry name" value="NUDIX_hydrolase_dom"/>
</dbReference>
<dbReference type="EMBL" id="SZZH01000006">
    <property type="protein sequence ID" value="TKV57152.1"/>
    <property type="molecule type" value="Genomic_DNA"/>
</dbReference>
<dbReference type="GO" id="GO:0006754">
    <property type="term" value="P:ATP biosynthetic process"/>
    <property type="evidence" value="ECO:0007669"/>
    <property type="project" value="TreeGrafter"/>
</dbReference>
<comment type="caution">
    <text evidence="3">The sequence shown here is derived from an EMBL/GenBank/DDBJ whole genome shotgun (WGS) entry which is preliminary data.</text>
</comment>
<dbReference type="InterPro" id="IPR051325">
    <property type="entry name" value="Nudix_hydrolase_domain"/>
</dbReference>
<feature type="domain" description="Nudix hydrolase" evidence="2">
    <location>
        <begin position="1"/>
        <end position="130"/>
    </location>
</feature>
<dbReference type="CDD" id="cd04662">
    <property type="entry name" value="NUDIX_Hydrolase"/>
    <property type="match status" value="1"/>
</dbReference>
<dbReference type="GO" id="GO:0004081">
    <property type="term" value="F:bis(5'-nucleosyl)-tetraphosphatase (asymmetrical) activity"/>
    <property type="evidence" value="ECO:0007669"/>
    <property type="project" value="TreeGrafter"/>
</dbReference>
<reference evidence="3 4" key="1">
    <citation type="submission" date="2019-05" db="EMBL/GenBank/DDBJ databases">
        <title>Nakamurella sp. N5BH11, whole genome shotgun sequence.</title>
        <authorList>
            <person name="Tuo L."/>
        </authorList>
    </citation>
    <scope>NUCLEOTIDE SEQUENCE [LARGE SCALE GENOMIC DNA]</scope>
    <source>
        <strain evidence="3 4">N5BH11</strain>
    </source>
</reference>
<dbReference type="Gene3D" id="3.90.79.10">
    <property type="entry name" value="Nucleoside Triphosphate Pyrophosphohydrolase"/>
    <property type="match status" value="1"/>
</dbReference>